<organism evidence="8 9">
    <name type="scientific">Sphingobium algorifonticola</name>
    <dbReference type="NCBI Taxonomy" id="2008318"/>
    <lineage>
        <taxon>Bacteria</taxon>
        <taxon>Pseudomonadati</taxon>
        <taxon>Pseudomonadota</taxon>
        <taxon>Alphaproteobacteria</taxon>
        <taxon>Sphingomonadales</taxon>
        <taxon>Sphingomonadaceae</taxon>
        <taxon>Sphingobium</taxon>
    </lineage>
</organism>
<reference evidence="8 9" key="1">
    <citation type="submission" date="2019-01" db="EMBL/GenBank/DDBJ databases">
        <authorList>
            <person name="Chen W.-M."/>
        </authorList>
    </citation>
    <scope>NUCLEOTIDE SEQUENCE [LARGE SCALE GENOMIC DNA]</scope>
    <source>
        <strain evidence="8 9">TLA-22</strain>
    </source>
</reference>
<feature type="transmembrane region" description="Helical" evidence="7">
    <location>
        <begin position="122"/>
        <end position="140"/>
    </location>
</feature>
<evidence type="ECO:0000256" key="1">
    <source>
        <dbReference type="ARBA" id="ARBA00004141"/>
    </source>
</evidence>
<gene>
    <name evidence="8" type="ORF">ENE74_07985</name>
</gene>
<feature type="transmembrane region" description="Helical" evidence="7">
    <location>
        <begin position="20"/>
        <end position="41"/>
    </location>
</feature>
<dbReference type="OrthoDB" id="9810457at2"/>
<accession>A0A437J9F6</accession>
<evidence type="ECO:0000256" key="5">
    <source>
        <dbReference type="ARBA" id="ARBA00022989"/>
    </source>
</evidence>
<feature type="transmembrane region" description="Helical" evidence="7">
    <location>
        <begin position="185"/>
        <end position="202"/>
    </location>
</feature>
<dbReference type="EMBL" id="RZUL01000002">
    <property type="protein sequence ID" value="RVT42146.1"/>
    <property type="molecule type" value="Genomic_DNA"/>
</dbReference>
<evidence type="ECO:0000256" key="3">
    <source>
        <dbReference type="ARBA" id="ARBA00022475"/>
    </source>
</evidence>
<keyword evidence="6 7" id="KW-0472">Membrane</keyword>
<dbReference type="Proteomes" id="UP000282977">
    <property type="component" value="Unassembled WGS sequence"/>
</dbReference>
<feature type="transmembrane region" description="Helical" evidence="7">
    <location>
        <begin position="214"/>
        <end position="235"/>
    </location>
</feature>
<feature type="transmembrane region" description="Helical" evidence="7">
    <location>
        <begin position="277"/>
        <end position="297"/>
    </location>
</feature>
<keyword evidence="9" id="KW-1185">Reference proteome</keyword>
<dbReference type="InterPro" id="IPR004776">
    <property type="entry name" value="Mem_transp_PIN-like"/>
</dbReference>
<dbReference type="AlphaFoldDB" id="A0A437J9F6"/>
<evidence type="ECO:0000256" key="4">
    <source>
        <dbReference type="ARBA" id="ARBA00022692"/>
    </source>
</evidence>
<feature type="transmembrane region" description="Helical" evidence="7">
    <location>
        <begin position="309"/>
        <end position="329"/>
    </location>
</feature>
<dbReference type="GO" id="GO:0055085">
    <property type="term" value="P:transmembrane transport"/>
    <property type="evidence" value="ECO:0007669"/>
    <property type="project" value="InterPro"/>
</dbReference>
<keyword evidence="5 7" id="KW-1133">Transmembrane helix</keyword>
<feature type="transmembrane region" description="Helical" evidence="7">
    <location>
        <begin position="83"/>
        <end position="102"/>
    </location>
</feature>
<evidence type="ECO:0000256" key="2">
    <source>
        <dbReference type="ARBA" id="ARBA00022448"/>
    </source>
</evidence>
<protein>
    <submittedName>
        <fullName evidence="8">AEC family transporter</fullName>
    </submittedName>
</protein>
<keyword evidence="3" id="KW-1003">Cell membrane</keyword>
<proteinExistence type="predicted"/>
<keyword evidence="4 7" id="KW-0812">Transmembrane</keyword>
<feature type="transmembrane region" description="Helical" evidence="7">
    <location>
        <begin position="146"/>
        <end position="164"/>
    </location>
</feature>
<feature type="transmembrane region" description="Helical" evidence="7">
    <location>
        <begin position="53"/>
        <end position="71"/>
    </location>
</feature>
<comment type="caution">
    <text evidence="8">The sequence shown here is derived from an EMBL/GenBank/DDBJ whole genome shotgun (WGS) entry which is preliminary data.</text>
</comment>
<evidence type="ECO:0000256" key="7">
    <source>
        <dbReference type="SAM" id="Phobius"/>
    </source>
</evidence>
<name>A0A437J9F6_9SPHN</name>
<evidence type="ECO:0000313" key="8">
    <source>
        <dbReference type="EMBL" id="RVT42146.1"/>
    </source>
</evidence>
<dbReference type="GO" id="GO:0016020">
    <property type="term" value="C:membrane"/>
    <property type="evidence" value="ECO:0007669"/>
    <property type="project" value="UniProtKB-SubCell"/>
</dbReference>
<dbReference type="Pfam" id="PF03547">
    <property type="entry name" value="Mem_trans"/>
    <property type="match status" value="1"/>
</dbReference>
<sequence length="330" mass="34390">MAASLPPLAARVKRLIGRGMLSSLLAILPVFLIVLSGFGASKVGIIGSDAASLLNRFVIWIALPCLLFDVVGTTDWNQMWHPGFAIASLGGSFAVFALGLVVGKMRGLRLGDVAIDGMNASYSNAVFIGLPMLTLALGPAARPHVVVAGTVTLTALFAAGVMLIEADRAQGNGMARAAWRILTGMARNPVIVSPLAGLLWWLTGWPLAAPVKQFLELLGGTASPVALVAVGLFLSQRPLVAAVVSPAVWLLSCIKLIVHPAITAFLAWRLLALPNDIAVTAIAIAALPTGTGPFMIAEFYARDGRVTSGTIMLTTLLSVGTIAAVLFLLR</sequence>
<keyword evidence="2" id="KW-0813">Transport</keyword>
<comment type="subcellular location">
    <subcellularLocation>
        <location evidence="1">Membrane</location>
        <topology evidence="1">Multi-pass membrane protein</topology>
    </subcellularLocation>
</comment>
<feature type="transmembrane region" description="Helical" evidence="7">
    <location>
        <begin position="247"/>
        <end position="271"/>
    </location>
</feature>
<evidence type="ECO:0000313" key="9">
    <source>
        <dbReference type="Proteomes" id="UP000282977"/>
    </source>
</evidence>
<evidence type="ECO:0000256" key="6">
    <source>
        <dbReference type="ARBA" id="ARBA00023136"/>
    </source>
</evidence>
<dbReference type="PANTHER" id="PTHR36838:SF3">
    <property type="entry name" value="TRANSPORTER AUXIN EFFLUX CARRIER EC FAMILY"/>
    <property type="match status" value="1"/>
</dbReference>
<dbReference type="PANTHER" id="PTHR36838">
    <property type="entry name" value="AUXIN EFFLUX CARRIER FAMILY PROTEIN"/>
    <property type="match status" value="1"/>
</dbReference>